<dbReference type="InterPro" id="IPR029055">
    <property type="entry name" value="Ntn_hydrolases_N"/>
</dbReference>
<evidence type="ECO:0000313" key="2">
    <source>
        <dbReference type="Proteomes" id="UP000540519"/>
    </source>
</evidence>
<accession>A0A7X3D3C5</accession>
<comment type="caution">
    <text evidence="1">The sequence shown here is derived from an EMBL/GenBank/DDBJ whole genome shotgun (WGS) entry which is preliminary data.</text>
</comment>
<dbReference type="RefSeq" id="WP_155600765.1">
    <property type="nucleotide sequence ID" value="NZ_RCNR01000041.1"/>
</dbReference>
<proteinExistence type="predicted"/>
<dbReference type="AlphaFoldDB" id="A0A7X3D3C5"/>
<feature type="non-terminal residue" evidence="1">
    <location>
        <position position="457"/>
    </location>
</feature>
<dbReference type="SUPFAM" id="SSF56235">
    <property type="entry name" value="N-terminal nucleophile aminohydrolases (Ntn hydrolases)"/>
    <property type="match status" value="1"/>
</dbReference>
<dbReference type="SUPFAM" id="SSF52402">
    <property type="entry name" value="Adenine nucleotide alpha hydrolases-like"/>
    <property type="match status" value="1"/>
</dbReference>
<reference evidence="1 2" key="1">
    <citation type="journal article" date="2019" name="Mar. Drugs">
        <title>Comparative Genomics and CAZyme Genome Repertoires of Marine Zobellia amurskyensis KMM 3526(T) and Zobellia laminariae KMM 3676(T).</title>
        <authorList>
            <person name="Chernysheva N."/>
            <person name="Bystritskaya E."/>
            <person name="Stenkova A."/>
            <person name="Golovkin I."/>
            <person name="Nedashkovskaya O."/>
            <person name="Isaeva M."/>
        </authorList>
    </citation>
    <scope>NUCLEOTIDE SEQUENCE [LARGE SCALE GENOMIC DNA]</scope>
    <source>
        <strain evidence="1 2">KMM 3526</strain>
    </source>
</reference>
<evidence type="ECO:0008006" key="3">
    <source>
        <dbReference type="Google" id="ProtNLM"/>
    </source>
</evidence>
<evidence type="ECO:0000313" key="1">
    <source>
        <dbReference type="EMBL" id="MUH37488.1"/>
    </source>
</evidence>
<dbReference type="OrthoDB" id="693367at2"/>
<dbReference type="InterPro" id="IPR014729">
    <property type="entry name" value="Rossmann-like_a/b/a_fold"/>
</dbReference>
<protein>
    <recommendedName>
        <fullName evidence="3">Asparagine synthetase domain-containing protein</fullName>
    </recommendedName>
</protein>
<organism evidence="1 2">
    <name type="scientific">Zobellia amurskyensis</name>
    <dbReference type="NCBI Taxonomy" id="248905"/>
    <lineage>
        <taxon>Bacteria</taxon>
        <taxon>Pseudomonadati</taxon>
        <taxon>Bacteroidota</taxon>
        <taxon>Flavobacteriia</taxon>
        <taxon>Flavobacteriales</taxon>
        <taxon>Flavobacteriaceae</taxon>
        <taxon>Zobellia</taxon>
    </lineage>
</organism>
<dbReference type="Proteomes" id="UP000540519">
    <property type="component" value="Unassembled WGS sequence"/>
</dbReference>
<name>A0A7X3D3C5_9FLAO</name>
<dbReference type="EMBL" id="RCNR01000041">
    <property type="protein sequence ID" value="MUH37488.1"/>
    <property type="molecule type" value="Genomic_DNA"/>
</dbReference>
<gene>
    <name evidence="1" type="ORF">D9O36_16680</name>
</gene>
<dbReference type="Gene3D" id="3.40.50.620">
    <property type="entry name" value="HUPs"/>
    <property type="match status" value="1"/>
</dbReference>
<keyword evidence="2" id="KW-1185">Reference proteome</keyword>
<sequence length="457" mass="51836">MAKAITVCFKKPIQNDISKLAEKIAKRIEPNNVQAQQPYISKNKTTISLIYNPASTIVKDGINYCLGTCEHDNSLFKYDAPLPNGSYALFRIGNDRVEIASDYAASRTLWYYHDNDVFMASTSQRLIISFLGDFKLNNKACSWFLCTGTLGPGLSWDERIKIVPPRTRLKLNRDNWEVEIDHNPNFNFDITYDEEKTELSHEAQLKNAVEKTIKGLKIDTSKWTLALSGGMDSRSLLYHLKGKNLNAVTWGLGRALGLPTSDASIAKNLAQNCNMEHSYAKMDFRPDSFPVLLERFLAAGEGRLDHLAAYLDGLELWGQLSASGRGVIRGYDAFGRKPPVTNSYQVRRTCNLMTSFDYTSSDIPDDFLVNYEDIPEHLHQKANESLGDWRYRLWLQHRTPITTAALEDIKLAYVEVINPLLSQKIIASVQQVPIELRTNKKIWRSIVSEMFPKIPFA</sequence>